<reference evidence="2 3" key="1">
    <citation type="journal article" date="2014" name="PLoS ONE">
        <title>Genome Information of Methylobacterium oryzae, a Plant-Probiotic Methylotroph in the Phyllosphere.</title>
        <authorList>
            <person name="Kwak M.J."/>
            <person name="Jeong H."/>
            <person name="Madhaiyan M."/>
            <person name="Lee Y."/>
            <person name="Sa T.M."/>
            <person name="Oh T.K."/>
            <person name="Kim J.F."/>
        </authorList>
    </citation>
    <scope>NUCLEOTIDE SEQUENCE [LARGE SCALE GENOMIC DNA]</scope>
    <source>
        <strain evidence="2 3">CBMB20</strain>
    </source>
</reference>
<keyword evidence="3" id="KW-1185">Reference proteome</keyword>
<gene>
    <name evidence="2" type="ORF">MOC_0974</name>
</gene>
<dbReference type="HOGENOM" id="CLU_1946314_0_0_5"/>
<evidence type="ECO:0000313" key="3">
    <source>
        <dbReference type="Proteomes" id="UP000029492"/>
    </source>
</evidence>
<keyword evidence="1" id="KW-0732">Signal</keyword>
<feature type="chain" id="PRO_5001849006" evidence="1">
    <location>
        <begin position="21"/>
        <end position="129"/>
    </location>
</feature>
<evidence type="ECO:0000313" key="2">
    <source>
        <dbReference type="EMBL" id="AIQ88729.1"/>
    </source>
</evidence>
<dbReference type="RefSeq" id="WP_043755886.1">
    <property type="nucleotide sequence ID" value="NZ_CP003811.1"/>
</dbReference>
<dbReference type="AlphaFoldDB" id="A0A089Q2A2"/>
<sequence length="129" mass="13777">MCHRLQILIALTLFAFPVQAAGPGRQATGIFERKEDGYEQGVVVKASGASGYVAEFSVGSRGCGGGVTMKGRSTGPRTILFSKTENGQTCRIMARYSPDLRSVALEEDGCLAWHGASCEFQGTLTRKGR</sequence>
<accession>A0A089Q2A2</accession>
<dbReference type="Proteomes" id="UP000029492">
    <property type="component" value="Chromosome"/>
</dbReference>
<dbReference type="KEGG" id="mor:MOC_0974"/>
<evidence type="ECO:0000256" key="1">
    <source>
        <dbReference type="SAM" id="SignalP"/>
    </source>
</evidence>
<feature type="signal peptide" evidence="1">
    <location>
        <begin position="1"/>
        <end position="20"/>
    </location>
</feature>
<protein>
    <submittedName>
        <fullName evidence="2">Protein of unassigned function</fullName>
    </submittedName>
</protein>
<organism evidence="2 3">
    <name type="scientific">Methylobacterium oryzae CBMB20</name>
    <dbReference type="NCBI Taxonomy" id="693986"/>
    <lineage>
        <taxon>Bacteria</taxon>
        <taxon>Pseudomonadati</taxon>
        <taxon>Pseudomonadota</taxon>
        <taxon>Alphaproteobacteria</taxon>
        <taxon>Hyphomicrobiales</taxon>
        <taxon>Methylobacteriaceae</taxon>
        <taxon>Methylobacterium</taxon>
    </lineage>
</organism>
<dbReference type="EMBL" id="CP003811">
    <property type="protein sequence ID" value="AIQ88729.1"/>
    <property type="molecule type" value="Genomic_DNA"/>
</dbReference>
<name>A0A089Q2A2_9HYPH</name>
<proteinExistence type="predicted"/>